<dbReference type="RefSeq" id="XP_016740140.1">
    <property type="nucleotide sequence ID" value="XM_016884651.2"/>
</dbReference>
<evidence type="ECO:0000313" key="3">
    <source>
        <dbReference type="RefSeq" id="XP_016740140.1"/>
    </source>
</evidence>
<reference evidence="2" key="1">
    <citation type="journal article" date="2020" name="Nat. Genet.">
        <title>Genomic diversifications of five Gossypium allopolyploid species and their impact on cotton improvement.</title>
        <authorList>
            <person name="Chen Z.J."/>
            <person name="Sreedasyam A."/>
            <person name="Ando A."/>
            <person name="Song Q."/>
            <person name="De Santiago L.M."/>
            <person name="Hulse-Kemp A.M."/>
            <person name="Ding M."/>
            <person name="Ye W."/>
            <person name="Kirkbride R.C."/>
            <person name="Jenkins J."/>
            <person name="Plott C."/>
            <person name="Lovell J."/>
            <person name="Lin Y.M."/>
            <person name="Vaughn R."/>
            <person name="Liu B."/>
            <person name="Simpson S."/>
            <person name="Scheffler B.E."/>
            <person name="Wen L."/>
            <person name="Saski C.A."/>
            <person name="Grover C.E."/>
            <person name="Hu G."/>
            <person name="Conover J.L."/>
            <person name="Carlson J.W."/>
            <person name="Shu S."/>
            <person name="Boston L.B."/>
            <person name="Williams M."/>
            <person name="Peterson D.G."/>
            <person name="McGee K."/>
            <person name="Jones D.C."/>
            <person name="Wendel J.F."/>
            <person name="Stelly D.M."/>
            <person name="Grimwood J."/>
            <person name="Schmutz J."/>
        </authorList>
    </citation>
    <scope>NUCLEOTIDE SEQUENCE [LARGE SCALE GENOMIC DNA]</scope>
    <source>
        <strain evidence="2">cv. TM-1</strain>
    </source>
</reference>
<dbReference type="Pfam" id="PF24626">
    <property type="entry name" value="SH3_Tf2-1"/>
    <property type="match status" value="1"/>
</dbReference>
<reference evidence="3" key="2">
    <citation type="submission" date="2025-08" db="UniProtKB">
        <authorList>
            <consortium name="RefSeq"/>
        </authorList>
    </citation>
    <scope>IDENTIFICATION</scope>
</reference>
<gene>
    <name evidence="3" type="primary">LOC107949886</name>
</gene>
<proteinExistence type="predicted"/>
<dbReference type="Proteomes" id="UP000818029">
    <property type="component" value="Chromosome D03"/>
</dbReference>
<sequence length="189" mass="22536">MDFVSGLPLKLTKKDSVWVIVDRPTKLAHFLPVCIDYSLHRDIEFSVGEQVFLKVSPWNKVLRFGHNGKLNPRFIGPYRVLKRVGPVACQLELPMELDRIHDVFHVSMLRRYHFDPSYIIQINEFEVRLNLTYEKEPIHILDCELERLRKKQIPLVKVLWRNHGVNEAIWELEESMRHRCLHLFRLGKF</sequence>
<dbReference type="PANTHER" id="PTHR46148:SF44">
    <property type="entry name" value="GAG-POL POLYPROTEIN"/>
    <property type="match status" value="1"/>
</dbReference>
<feature type="domain" description="Tf2-1-like SH3-like" evidence="1">
    <location>
        <begin position="48"/>
        <end position="113"/>
    </location>
</feature>
<protein>
    <recommendedName>
        <fullName evidence="1">Tf2-1-like SH3-like domain-containing protein</fullName>
    </recommendedName>
</protein>
<dbReference type="InterPro" id="IPR056924">
    <property type="entry name" value="SH3_Tf2-1"/>
</dbReference>
<dbReference type="KEGG" id="ghi:107949886"/>
<dbReference type="PANTHER" id="PTHR46148">
    <property type="entry name" value="CHROMO DOMAIN-CONTAINING PROTEIN"/>
    <property type="match status" value="1"/>
</dbReference>
<accession>A0A1U8NMN5</accession>
<keyword evidence="2" id="KW-1185">Reference proteome</keyword>
<dbReference type="GeneID" id="107949886"/>
<dbReference type="AlphaFoldDB" id="A0A1U8NMN5"/>
<dbReference type="PaxDb" id="3635-A0A1U8NMN5"/>
<name>A0A1U8NMN5_GOSHI</name>
<organism evidence="2 3">
    <name type="scientific">Gossypium hirsutum</name>
    <name type="common">Upland cotton</name>
    <name type="synonym">Gossypium mexicanum</name>
    <dbReference type="NCBI Taxonomy" id="3635"/>
    <lineage>
        <taxon>Eukaryota</taxon>
        <taxon>Viridiplantae</taxon>
        <taxon>Streptophyta</taxon>
        <taxon>Embryophyta</taxon>
        <taxon>Tracheophyta</taxon>
        <taxon>Spermatophyta</taxon>
        <taxon>Magnoliopsida</taxon>
        <taxon>eudicotyledons</taxon>
        <taxon>Gunneridae</taxon>
        <taxon>Pentapetalae</taxon>
        <taxon>rosids</taxon>
        <taxon>malvids</taxon>
        <taxon>Malvales</taxon>
        <taxon>Malvaceae</taxon>
        <taxon>Malvoideae</taxon>
        <taxon>Gossypium</taxon>
    </lineage>
</organism>
<evidence type="ECO:0000259" key="1">
    <source>
        <dbReference type="Pfam" id="PF24626"/>
    </source>
</evidence>
<evidence type="ECO:0000313" key="2">
    <source>
        <dbReference type="Proteomes" id="UP000818029"/>
    </source>
</evidence>